<dbReference type="InterPro" id="IPR000653">
    <property type="entry name" value="DegT/StrS_aminotransferase"/>
</dbReference>
<accession>A0A3D9L1C5</accession>
<dbReference type="GO" id="GO:0030170">
    <property type="term" value="F:pyridoxal phosphate binding"/>
    <property type="evidence" value="ECO:0007669"/>
    <property type="project" value="TreeGrafter"/>
</dbReference>
<dbReference type="CDD" id="cd00616">
    <property type="entry name" value="AHBA_syn"/>
    <property type="match status" value="1"/>
</dbReference>
<dbReference type="Gene3D" id="3.90.1150.10">
    <property type="entry name" value="Aspartate Aminotransferase, domain 1"/>
    <property type="match status" value="1"/>
</dbReference>
<dbReference type="OrthoDB" id="9804264at2"/>
<comment type="similarity">
    <text evidence="2 5">Belongs to the DegT/DnrJ/EryC1 family.</text>
</comment>
<dbReference type="SUPFAM" id="SSF53383">
    <property type="entry name" value="PLP-dependent transferases"/>
    <property type="match status" value="1"/>
</dbReference>
<dbReference type="EMBL" id="QREG01000014">
    <property type="protein sequence ID" value="RED96630.1"/>
    <property type="molecule type" value="Genomic_DNA"/>
</dbReference>
<dbReference type="PIRSF" id="PIRSF000390">
    <property type="entry name" value="PLP_StrS"/>
    <property type="match status" value="1"/>
</dbReference>
<dbReference type="GO" id="GO:0000271">
    <property type="term" value="P:polysaccharide biosynthetic process"/>
    <property type="evidence" value="ECO:0007669"/>
    <property type="project" value="TreeGrafter"/>
</dbReference>
<gene>
    <name evidence="6" type="ORF">C7460_11488</name>
</gene>
<evidence type="ECO:0000313" key="6">
    <source>
        <dbReference type="EMBL" id="RED96630.1"/>
    </source>
</evidence>
<evidence type="ECO:0000256" key="3">
    <source>
        <dbReference type="PIRSR" id="PIRSR000390-1"/>
    </source>
</evidence>
<dbReference type="AlphaFoldDB" id="A0A3D9L1C5"/>
<dbReference type="RefSeq" id="WP_115868912.1">
    <property type="nucleotide sequence ID" value="NZ_QREG01000014.1"/>
</dbReference>
<evidence type="ECO:0000256" key="2">
    <source>
        <dbReference type="ARBA" id="ARBA00037999"/>
    </source>
</evidence>
<organism evidence="6 7">
    <name type="scientific">Marinoscillum furvescens DSM 4134</name>
    <dbReference type="NCBI Taxonomy" id="1122208"/>
    <lineage>
        <taxon>Bacteria</taxon>
        <taxon>Pseudomonadati</taxon>
        <taxon>Bacteroidota</taxon>
        <taxon>Cytophagia</taxon>
        <taxon>Cytophagales</taxon>
        <taxon>Reichenbachiellaceae</taxon>
        <taxon>Marinoscillum</taxon>
    </lineage>
</organism>
<dbReference type="PANTHER" id="PTHR30244:SF36">
    <property type="entry name" value="3-OXO-GLUCOSE-6-PHOSPHATE:GLUTAMATE AMINOTRANSFERASE"/>
    <property type="match status" value="1"/>
</dbReference>
<dbReference type="Gene3D" id="3.40.640.10">
    <property type="entry name" value="Type I PLP-dependent aspartate aminotransferase-like (Major domain)"/>
    <property type="match status" value="1"/>
</dbReference>
<evidence type="ECO:0000256" key="5">
    <source>
        <dbReference type="RuleBase" id="RU004508"/>
    </source>
</evidence>
<dbReference type="PANTHER" id="PTHR30244">
    <property type="entry name" value="TRANSAMINASE"/>
    <property type="match status" value="1"/>
</dbReference>
<feature type="modified residue" description="N6-(pyridoxal phosphate)lysine" evidence="4">
    <location>
        <position position="186"/>
    </location>
</feature>
<feature type="active site" description="Proton acceptor" evidence="3">
    <location>
        <position position="186"/>
    </location>
</feature>
<name>A0A3D9L1C5_MARFU</name>
<sequence>MKIPFVDLKAQYESIKSEIDSAITEVISNSSFVGGRVVQEFEEAFASYIGVDYCVSCANGTDSMEIILKAMGIGSGDEVIVPANSWISTAEVVNNVGAEPVFVDVLPDEYTINPELIELAITSKTRAIIPVHLYGLPARMPEIMKLAARFGLKVIEDCAQAHGAEIAGKKVGAFGHAGSFSFYPGKNLGAYGDAGGIVTDDQELAIRCKQIGNHGQLKKHDHQVIGRNSRMDAIQAAVLNVKLTYLNEWSQKRIIAAHCYSDLLAEKICCPTTPKEYKHVFHLYVVRLGDRKRVMEAFTNAGIGYGIHYPRPLPFVSAYAYQGHEPSEYPVADALSKQILSLPIFPEISELQLKQVSEALIHSRGE</sequence>
<dbReference type="Pfam" id="PF01041">
    <property type="entry name" value="DegT_DnrJ_EryC1"/>
    <property type="match status" value="1"/>
</dbReference>
<keyword evidence="1 4" id="KW-0663">Pyridoxal phosphate</keyword>
<dbReference type="GO" id="GO:0008483">
    <property type="term" value="F:transaminase activity"/>
    <property type="evidence" value="ECO:0007669"/>
    <property type="project" value="TreeGrafter"/>
</dbReference>
<evidence type="ECO:0000313" key="7">
    <source>
        <dbReference type="Proteomes" id="UP000256779"/>
    </source>
</evidence>
<dbReference type="InterPro" id="IPR015422">
    <property type="entry name" value="PyrdxlP-dep_Trfase_small"/>
</dbReference>
<comment type="caution">
    <text evidence="6">The sequence shown here is derived from an EMBL/GenBank/DDBJ whole genome shotgun (WGS) entry which is preliminary data.</text>
</comment>
<protein>
    <submittedName>
        <fullName evidence="6">dTDP-4-amino-4,6-dideoxygalactose transaminase</fullName>
    </submittedName>
</protein>
<dbReference type="Proteomes" id="UP000256779">
    <property type="component" value="Unassembled WGS sequence"/>
</dbReference>
<proteinExistence type="inferred from homology"/>
<dbReference type="InterPro" id="IPR015421">
    <property type="entry name" value="PyrdxlP-dep_Trfase_major"/>
</dbReference>
<keyword evidence="7" id="KW-1185">Reference proteome</keyword>
<dbReference type="InterPro" id="IPR015424">
    <property type="entry name" value="PyrdxlP-dep_Trfase"/>
</dbReference>
<evidence type="ECO:0000256" key="4">
    <source>
        <dbReference type="PIRSR" id="PIRSR000390-2"/>
    </source>
</evidence>
<reference evidence="6 7" key="1">
    <citation type="submission" date="2018-07" db="EMBL/GenBank/DDBJ databases">
        <title>Genomic Encyclopedia of Type Strains, Phase IV (KMG-IV): sequencing the most valuable type-strain genomes for metagenomic binning, comparative biology and taxonomic classification.</title>
        <authorList>
            <person name="Goeker M."/>
        </authorList>
    </citation>
    <scope>NUCLEOTIDE SEQUENCE [LARGE SCALE GENOMIC DNA]</scope>
    <source>
        <strain evidence="6 7">DSM 4134</strain>
    </source>
</reference>
<evidence type="ECO:0000256" key="1">
    <source>
        <dbReference type="ARBA" id="ARBA00022898"/>
    </source>
</evidence>